<protein>
    <recommendedName>
        <fullName evidence="3">DUF2787 domain-containing protein</fullName>
    </recommendedName>
</protein>
<evidence type="ECO:0008006" key="3">
    <source>
        <dbReference type="Google" id="ProtNLM"/>
    </source>
</evidence>
<name>A0A1E5FS15_VIBSP</name>
<dbReference type="RefSeq" id="WP_019823996.1">
    <property type="nucleotide sequence ID" value="NZ_AJZD02000174.1"/>
</dbReference>
<dbReference type="PANTHER" id="PTHR38978:SF2">
    <property type="entry name" value="DUF2787 DOMAIN-CONTAINING PROTEIN"/>
    <property type="match status" value="1"/>
</dbReference>
<dbReference type="PANTHER" id="PTHR38978">
    <property type="entry name" value="DUF2787 DOMAIN-CONTAINING PROTEIN"/>
    <property type="match status" value="1"/>
</dbReference>
<dbReference type="Proteomes" id="UP000094802">
    <property type="component" value="Unassembled WGS sequence"/>
</dbReference>
<reference evidence="1 2" key="1">
    <citation type="journal article" date="2012" name="Science">
        <title>Ecological populations of bacteria act as socially cohesive units of antibiotic production and resistance.</title>
        <authorList>
            <person name="Cordero O.X."/>
            <person name="Wildschutte H."/>
            <person name="Kirkup B."/>
            <person name="Proehl S."/>
            <person name="Ngo L."/>
            <person name="Hussain F."/>
            <person name="Le Roux F."/>
            <person name="Mincer T."/>
            <person name="Polz M.F."/>
        </authorList>
    </citation>
    <scope>NUCLEOTIDE SEQUENCE [LARGE SCALE GENOMIC DNA]</scope>
    <source>
        <strain evidence="1 2">12E03</strain>
    </source>
</reference>
<dbReference type="EMBL" id="AJZD02000174">
    <property type="protein sequence ID" value="OEF93173.1"/>
    <property type="molecule type" value="Genomic_DNA"/>
</dbReference>
<dbReference type="Gene3D" id="3.10.450.430">
    <property type="entry name" value="Protein of unknown function DUF2787"/>
    <property type="match status" value="1"/>
</dbReference>
<proteinExistence type="predicted"/>
<gene>
    <name evidence="1" type="ORF">A142_00890</name>
</gene>
<dbReference type="InterPro" id="IPR021248">
    <property type="entry name" value="DUF2787"/>
</dbReference>
<evidence type="ECO:0000313" key="1">
    <source>
        <dbReference type="EMBL" id="OEF93173.1"/>
    </source>
</evidence>
<dbReference type="OrthoDB" id="5589278at2"/>
<accession>A0A1E5FS15</accession>
<organism evidence="1 2">
    <name type="scientific">Vibrio splendidus 12E03</name>
    <dbReference type="NCBI Taxonomy" id="1191305"/>
    <lineage>
        <taxon>Bacteria</taxon>
        <taxon>Pseudomonadati</taxon>
        <taxon>Pseudomonadota</taxon>
        <taxon>Gammaproteobacteria</taxon>
        <taxon>Vibrionales</taxon>
        <taxon>Vibrionaceae</taxon>
        <taxon>Vibrio</taxon>
    </lineage>
</organism>
<comment type="caution">
    <text evidence="1">The sequence shown here is derived from an EMBL/GenBank/DDBJ whole genome shotgun (WGS) entry which is preliminary data.</text>
</comment>
<sequence length="145" mass="16850">MSTLNFAPPSLPVSKQLQTLLSQYCQNFFSSEETKATSPTVTINFRDKSYSAEEGGYHPVEISLNIKEDHTLDILYITDFAYMGNYYPELERCIDFDFGNQVVFTVATGWQSIRSEGIDELYKMWEQNFLYYVKSECFDNIELTH</sequence>
<dbReference type="Pfam" id="PF10980">
    <property type="entry name" value="DUF2787"/>
    <property type="match status" value="1"/>
</dbReference>
<evidence type="ECO:0000313" key="2">
    <source>
        <dbReference type="Proteomes" id="UP000094802"/>
    </source>
</evidence>
<dbReference type="AlphaFoldDB" id="A0A1E5FS15"/>